<keyword evidence="4" id="KW-1185">Reference proteome</keyword>
<organism evidence="3 4">
    <name type="scientific">Spraguea lophii (strain 42_110)</name>
    <name type="common">Microsporidian parasite</name>
    <dbReference type="NCBI Taxonomy" id="1358809"/>
    <lineage>
        <taxon>Eukaryota</taxon>
        <taxon>Fungi</taxon>
        <taxon>Fungi incertae sedis</taxon>
        <taxon>Microsporidia</taxon>
        <taxon>Spragueidae</taxon>
        <taxon>Spraguea</taxon>
    </lineage>
</organism>
<dbReference type="AlphaFoldDB" id="S7W5T0"/>
<dbReference type="InterPro" id="IPR001611">
    <property type="entry name" value="Leu-rich_rpt"/>
</dbReference>
<accession>S7W5T0</accession>
<dbReference type="Proteomes" id="UP000014978">
    <property type="component" value="Unassembled WGS sequence"/>
</dbReference>
<proteinExistence type="predicted"/>
<dbReference type="InParanoid" id="S7W5T0"/>
<evidence type="ECO:0000256" key="1">
    <source>
        <dbReference type="ARBA" id="ARBA00022614"/>
    </source>
</evidence>
<dbReference type="VEuPathDB" id="MicrosporidiaDB:SLOPH_1323"/>
<gene>
    <name evidence="3" type="ORF">SLOPH_1323</name>
</gene>
<evidence type="ECO:0000256" key="2">
    <source>
        <dbReference type="ARBA" id="ARBA00022737"/>
    </source>
</evidence>
<dbReference type="Pfam" id="PF00560">
    <property type="entry name" value="LRR_1"/>
    <property type="match status" value="1"/>
</dbReference>
<dbReference type="OrthoDB" id="660555at2759"/>
<name>S7W5T0_SPRLO</name>
<dbReference type="Pfam" id="PF13855">
    <property type="entry name" value="LRR_8"/>
    <property type="match status" value="1"/>
</dbReference>
<dbReference type="HOGENOM" id="CLU_023594_1_0_1"/>
<keyword evidence="2" id="KW-0677">Repeat</keyword>
<dbReference type="InterPro" id="IPR003591">
    <property type="entry name" value="Leu-rich_rpt_typical-subtyp"/>
</dbReference>
<sequence>MFNNMLNLYLEHNRITELSIAANALQSLETFDLSNNKISKLDGNILKSLRRFKECIFTDNVFTEIERYIYKGDGLISLTLTLRNINVLANIFYFNDIYKLIVTCKERIDDGIDIFEYVPTNSKIKYLDLSKCFLTSIPHGISKLINLETFKVAFNRIIILENVFMGMTSLKWLDLSFNRITTMDKTIFNIYTLKKLNLLFNYIELLPSNINNMINRNLQINLCRNPLHSGIDVDLQNPELISIDQVNHDIIRNIRYDRIRIFRIPEDANFDLDVKKFYEKLNIPIDERLNFEKIKLCKTDKPAKHTKTRQEIEEMLQNIFNYITYKKEEKLAILIRRIEVYYYYEDNPELIHDSFIDYQKRNSIIDHFESIVITMTGMLTEKQEEVEEVLVRLLAHLNFNHNTTIDNVSCLDGQEEAFITTYLFLKQGNDCSSTDQKITEILANLKFEILKGITTGKGEKEEAEVFLNWRNILSEELGFGKMTNLYGNISIIPELHDKKYIVEQFFMKFTFQSITD</sequence>
<dbReference type="SUPFAM" id="SSF52058">
    <property type="entry name" value="L domain-like"/>
    <property type="match status" value="1"/>
</dbReference>
<evidence type="ECO:0000313" key="4">
    <source>
        <dbReference type="Proteomes" id="UP000014978"/>
    </source>
</evidence>
<dbReference type="EMBL" id="ATCN01001003">
    <property type="protein sequence ID" value="EPR78145.1"/>
    <property type="molecule type" value="Genomic_DNA"/>
</dbReference>
<dbReference type="STRING" id="1358809.S7W5T0"/>
<dbReference type="Gene3D" id="3.80.10.10">
    <property type="entry name" value="Ribonuclease Inhibitor"/>
    <property type="match status" value="2"/>
</dbReference>
<dbReference type="GO" id="GO:0005737">
    <property type="term" value="C:cytoplasm"/>
    <property type="evidence" value="ECO:0007669"/>
    <property type="project" value="TreeGrafter"/>
</dbReference>
<comment type="caution">
    <text evidence="3">The sequence shown here is derived from an EMBL/GenBank/DDBJ whole genome shotgun (WGS) entry which is preliminary data.</text>
</comment>
<reference evidence="4" key="1">
    <citation type="journal article" date="2013" name="PLoS Genet.">
        <title>The genome of Spraguea lophii and the basis of host-microsporidian interactions.</title>
        <authorList>
            <person name="Campbell S.E."/>
            <person name="Williams T.A."/>
            <person name="Yousuf A."/>
            <person name="Soanes D.M."/>
            <person name="Paszkiewicz K.H."/>
            <person name="Williams B.A.P."/>
        </authorList>
    </citation>
    <scope>NUCLEOTIDE SEQUENCE [LARGE SCALE GENOMIC DNA]</scope>
    <source>
        <strain evidence="4">42_110</strain>
    </source>
</reference>
<keyword evidence="1" id="KW-0433">Leucine-rich repeat</keyword>
<dbReference type="SMART" id="SM00369">
    <property type="entry name" value="LRR_TYP"/>
    <property type="match status" value="3"/>
</dbReference>
<dbReference type="InterPro" id="IPR032675">
    <property type="entry name" value="LRR_dom_sf"/>
</dbReference>
<evidence type="ECO:0000313" key="3">
    <source>
        <dbReference type="EMBL" id="EPR78145.1"/>
    </source>
</evidence>
<dbReference type="PROSITE" id="PS51450">
    <property type="entry name" value="LRR"/>
    <property type="match status" value="2"/>
</dbReference>
<dbReference type="PANTHER" id="PTHR48051">
    <property type="match status" value="1"/>
</dbReference>
<dbReference type="PANTHER" id="PTHR48051:SF1">
    <property type="entry name" value="RAS SUPPRESSOR PROTEIN 1"/>
    <property type="match status" value="1"/>
</dbReference>
<protein>
    <submittedName>
        <fullName evidence="3">Leucine rich repeat protein</fullName>
    </submittedName>
</protein>
<dbReference type="InterPro" id="IPR050216">
    <property type="entry name" value="LRR_domain-containing"/>
</dbReference>